<proteinExistence type="predicted"/>
<sequence length="89" mass="9749">MQIDQLFYDNLLAYLETLMYPAPCTGDRVADKLAARGRGLMLTATMFPVTPNDIRELIEDEVYRSAPTSVNLVTEGVVPFDPGGGLDVV</sequence>
<organism evidence="1 2">
    <name type="scientific">Hibiscus sabdariffa</name>
    <name type="common">roselle</name>
    <dbReference type="NCBI Taxonomy" id="183260"/>
    <lineage>
        <taxon>Eukaryota</taxon>
        <taxon>Viridiplantae</taxon>
        <taxon>Streptophyta</taxon>
        <taxon>Embryophyta</taxon>
        <taxon>Tracheophyta</taxon>
        <taxon>Spermatophyta</taxon>
        <taxon>Magnoliopsida</taxon>
        <taxon>eudicotyledons</taxon>
        <taxon>Gunneridae</taxon>
        <taxon>Pentapetalae</taxon>
        <taxon>rosids</taxon>
        <taxon>malvids</taxon>
        <taxon>Malvales</taxon>
        <taxon>Malvaceae</taxon>
        <taxon>Malvoideae</taxon>
        <taxon>Hibiscus</taxon>
    </lineage>
</organism>
<comment type="caution">
    <text evidence="1">The sequence shown here is derived from an EMBL/GenBank/DDBJ whole genome shotgun (WGS) entry which is preliminary data.</text>
</comment>
<dbReference type="Proteomes" id="UP001472677">
    <property type="component" value="Unassembled WGS sequence"/>
</dbReference>
<evidence type="ECO:0000313" key="2">
    <source>
        <dbReference type="Proteomes" id="UP001472677"/>
    </source>
</evidence>
<evidence type="ECO:0000313" key="1">
    <source>
        <dbReference type="EMBL" id="KAK8556484.1"/>
    </source>
</evidence>
<accession>A0ABR2EAB5</accession>
<gene>
    <name evidence="1" type="ORF">V6N12_002885</name>
</gene>
<keyword evidence="2" id="KW-1185">Reference proteome</keyword>
<reference evidence="1 2" key="1">
    <citation type="journal article" date="2024" name="G3 (Bethesda)">
        <title>Genome assembly of Hibiscus sabdariffa L. provides insights into metabolisms of medicinal natural products.</title>
        <authorList>
            <person name="Kim T."/>
        </authorList>
    </citation>
    <scope>NUCLEOTIDE SEQUENCE [LARGE SCALE GENOMIC DNA]</scope>
    <source>
        <strain evidence="1">TK-2024</strain>
        <tissue evidence="1">Old leaves</tissue>
    </source>
</reference>
<name>A0ABR2EAB5_9ROSI</name>
<dbReference type="EMBL" id="JBBPBM010000017">
    <property type="protein sequence ID" value="KAK8556484.1"/>
    <property type="molecule type" value="Genomic_DNA"/>
</dbReference>
<protein>
    <submittedName>
        <fullName evidence="1">Uncharacterized protein</fullName>
    </submittedName>
</protein>